<dbReference type="RefSeq" id="WP_119829311.1">
    <property type="nucleotide sequence ID" value="NZ_QYUL01000001.1"/>
</dbReference>
<reference evidence="3 4" key="1">
    <citation type="submission" date="2018-09" db="EMBL/GenBank/DDBJ databases">
        <authorList>
            <person name="Zhu H."/>
        </authorList>
    </citation>
    <scope>NUCLEOTIDE SEQUENCE [LARGE SCALE GENOMIC DNA]</scope>
    <source>
        <strain evidence="3 4">K2W22B-5</strain>
    </source>
</reference>
<feature type="region of interest" description="Disordered" evidence="1">
    <location>
        <begin position="112"/>
        <end position="133"/>
    </location>
</feature>
<sequence>MFLIFLALACLVAINAWTIWIAATRRGVVQAYWALSGSFMGIGLMAVIGVFAFPGLLQLDPTSGEMPPAFGLGFGLVVIGLTGVAIGAAMMGLARLWRRKRAASALAAATADGADAPSGGTPLGTPIGTARDA</sequence>
<evidence type="ECO:0000256" key="2">
    <source>
        <dbReference type="SAM" id="Phobius"/>
    </source>
</evidence>
<gene>
    <name evidence="3" type="ORF">D3877_03220</name>
</gene>
<evidence type="ECO:0000313" key="3">
    <source>
        <dbReference type="EMBL" id="RJF83672.1"/>
    </source>
</evidence>
<accession>A0A418W0W2</accession>
<evidence type="ECO:0000256" key="1">
    <source>
        <dbReference type="SAM" id="MobiDB-lite"/>
    </source>
</evidence>
<feature type="transmembrane region" description="Helical" evidence="2">
    <location>
        <begin position="69"/>
        <end position="94"/>
    </location>
</feature>
<dbReference type="EMBL" id="QYUL01000001">
    <property type="protein sequence ID" value="RJF83672.1"/>
    <property type="molecule type" value="Genomic_DNA"/>
</dbReference>
<name>A0A418W0W2_9PROT</name>
<comment type="caution">
    <text evidence="3">The sequence shown here is derived from an EMBL/GenBank/DDBJ whole genome shotgun (WGS) entry which is preliminary data.</text>
</comment>
<keyword evidence="2" id="KW-1133">Transmembrane helix</keyword>
<keyword evidence="2" id="KW-0812">Transmembrane</keyword>
<dbReference type="Proteomes" id="UP000283458">
    <property type="component" value="Unassembled WGS sequence"/>
</dbReference>
<protein>
    <submittedName>
        <fullName evidence="3">Uncharacterized protein</fullName>
    </submittedName>
</protein>
<dbReference type="AlphaFoldDB" id="A0A418W0W2"/>
<keyword evidence="2" id="KW-0472">Membrane</keyword>
<organism evidence="3 4">
    <name type="scientific">Azospirillum cavernae</name>
    <dbReference type="NCBI Taxonomy" id="2320860"/>
    <lineage>
        <taxon>Bacteria</taxon>
        <taxon>Pseudomonadati</taxon>
        <taxon>Pseudomonadota</taxon>
        <taxon>Alphaproteobacteria</taxon>
        <taxon>Rhodospirillales</taxon>
        <taxon>Azospirillaceae</taxon>
        <taxon>Azospirillum</taxon>
    </lineage>
</organism>
<evidence type="ECO:0000313" key="4">
    <source>
        <dbReference type="Proteomes" id="UP000283458"/>
    </source>
</evidence>
<feature type="transmembrane region" description="Helical" evidence="2">
    <location>
        <begin position="32"/>
        <end position="57"/>
    </location>
</feature>
<proteinExistence type="predicted"/>
<keyword evidence="4" id="KW-1185">Reference proteome</keyword>